<dbReference type="AlphaFoldDB" id="A0A905AWQ8"/>
<dbReference type="EMBL" id="CCAG010012025">
    <property type="status" value="NOT_ANNOTATED_CDS"/>
    <property type="molecule type" value="Genomic_DNA"/>
</dbReference>
<protein>
    <submittedName>
        <fullName evidence="1">Uncharacterized protein</fullName>
    </submittedName>
</protein>
<reference evidence="1" key="1">
    <citation type="submission" date="2022-10" db="UniProtKB">
        <authorList>
            <consortium name="EnsemblMetazoa"/>
        </authorList>
    </citation>
    <scope>IDENTIFICATION</scope>
    <source>
        <strain evidence="1">Yale</strain>
    </source>
</reference>
<dbReference type="EnsemblMetazoa" id="GMOY013421-RA">
    <property type="protein sequence ID" value="GMOY013421-PA"/>
    <property type="gene ID" value="GMOY013421"/>
</dbReference>
<dbReference type="Proteomes" id="UP000092444">
    <property type="component" value="Unassembled WGS sequence"/>
</dbReference>
<accession>A0A905AWQ8</accession>
<organism evidence="1 2">
    <name type="scientific">Glossina morsitans morsitans</name>
    <name type="common">Savannah tsetse fly</name>
    <dbReference type="NCBI Taxonomy" id="37546"/>
    <lineage>
        <taxon>Eukaryota</taxon>
        <taxon>Metazoa</taxon>
        <taxon>Ecdysozoa</taxon>
        <taxon>Arthropoda</taxon>
        <taxon>Hexapoda</taxon>
        <taxon>Insecta</taxon>
        <taxon>Pterygota</taxon>
        <taxon>Neoptera</taxon>
        <taxon>Endopterygota</taxon>
        <taxon>Diptera</taxon>
        <taxon>Brachycera</taxon>
        <taxon>Muscomorpha</taxon>
        <taxon>Hippoboscoidea</taxon>
        <taxon>Glossinidae</taxon>
        <taxon>Glossina</taxon>
    </lineage>
</organism>
<name>A0A905AWQ8_GLOMM</name>
<proteinExistence type="predicted"/>
<evidence type="ECO:0000313" key="2">
    <source>
        <dbReference type="Proteomes" id="UP000092444"/>
    </source>
</evidence>
<sequence length="47" mass="5559">MVNTRQFQKNVWRLCYGSERPPTKFLRFGRNINIRSKKKLSVSAKSS</sequence>
<keyword evidence="2" id="KW-1185">Reference proteome</keyword>
<evidence type="ECO:0000313" key="1">
    <source>
        <dbReference type="EnsemblMetazoa" id="GMOY013421-PA"/>
    </source>
</evidence>